<accession>L7L6H1</accession>
<gene>
    <name evidence="1" type="ORF">GOHSU_12_01400</name>
</gene>
<dbReference type="OrthoDB" id="3778270at2"/>
<evidence type="ECO:0000313" key="2">
    <source>
        <dbReference type="Proteomes" id="UP000053405"/>
    </source>
</evidence>
<evidence type="ECO:0000313" key="1">
    <source>
        <dbReference type="EMBL" id="GAC56750.1"/>
    </source>
</evidence>
<dbReference type="InterPro" id="IPR004378">
    <property type="entry name" value="F420H2_quin_Rdtase"/>
</dbReference>
<dbReference type="AlphaFoldDB" id="L7L6H1"/>
<keyword evidence="2" id="KW-1185">Reference proteome</keyword>
<dbReference type="Proteomes" id="UP000053405">
    <property type="component" value="Unassembled WGS sequence"/>
</dbReference>
<dbReference type="GO" id="GO:0016491">
    <property type="term" value="F:oxidoreductase activity"/>
    <property type="evidence" value="ECO:0007669"/>
    <property type="project" value="InterPro"/>
</dbReference>
<comment type="caution">
    <text evidence="1">The sequence shown here is derived from an EMBL/GenBank/DDBJ whole genome shotgun (WGS) entry which is preliminary data.</text>
</comment>
<sequence length="126" mass="13800">MRVPRFVARANKYITNPIQGLWAPRLAPWAVVEHVGRTSGTAYSTPVLGWMEDDRIAIPLVYGTDSDWVRNVLAAGEFTLIRGGQRYQIAGPRIVPPDSPDIVGAARFVGRPFEGVLFGRVAGTHS</sequence>
<protein>
    <recommendedName>
        <fullName evidence="3">Nitroreductase</fullName>
    </recommendedName>
</protein>
<dbReference type="NCBIfam" id="TIGR00026">
    <property type="entry name" value="hi_GC_TIGR00026"/>
    <property type="match status" value="1"/>
</dbReference>
<reference evidence="1 2" key="1">
    <citation type="submission" date="2012-12" db="EMBL/GenBank/DDBJ databases">
        <title>Whole genome shotgun sequence of Gordonia hirsuta NBRC 16056.</title>
        <authorList>
            <person name="Isaki-Nakamura S."/>
            <person name="Hosoyama A."/>
            <person name="Tsuchikane K."/>
            <person name="Katsumata H."/>
            <person name="Baba S."/>
            <person name="Yamazaki S."/>
            <person name="Fujita N."/>
        </authorList>
    </citation>
    <scope>NUCLEOTIDE SEQUENCE [LARGE SCALE GENOMIC DNA]</scope>
    <source>
        <strain evidence="1 2">NBRC 16056</strain>
    </source>
</reference>
<dbReference type="Gene3D" id="2.30.110.10">
    <property type="entry name" value="Electron Transport, Fmn-binding Protein, Chain A"/>
    <property type="match status" value="1"/>
</dbReference>
<dbReference type="RefSeq" id="WP_005937544.1">
    <property type="nucleotide sequence ID" value="NZ_ATVK01000045.1"/>
</dbReference>
<evidence type="ECO:0008006" key="3">
    <source>
        <dbReference type="Google" id="ProtNLM"/>
    </source>
</evidence>
<dbReference type="InterPro" id="IPR012349">
    <property type="entry name" value="Split_barrel_FMN-bd"/>
</dbReference>
<proteinExistence type="predicted"/>
<organism evidence="1 2">
    <name type="scientific">Gordonia hirsuta DSM 44140 = NBRC 16056</name>
    <dbReference type="NCBI Taxonomy" id="1121927"/>
    <lineage>
        <taxon>Bacteria</taxon>
        <taxon>Bacillati</taxon>
        <taxon>Actinomycetota</taxon>
        <taxon>Actinomycetes</taxon>
        <taxon>Mycobacteriales</taxon>
        <taxon>Gordoniaceae</taxon>
        <taxon>Gordonia</taxon>
    </lineage>
</organism>
<name>L7L6H1_9ACTN</name>
<dbReference type="eggNOG" id="ENOG5032Z8Q">
    <property type="taxonomic scope" value="Bacteria"/>
</dbReference>
<dbReference type="STRING" id="1121927.GOHSU_12_01400"/>
<dbReference type="EMBL" id="BANT01000012">
    <property type="protein sequence ID" value="GAC56750.1"/>
    <property type="molecule type" value="Genomic_DNA"/>
</dbReference>